<feature type="region of interest" description="Disordered" evidence="3">
    <location>
        <begin position="280"/>
        <end position="302"/>
    </location>
</feature>
<dbReference type="PANTHER" id="PTHR44196">
    <property type="entry name" value="DEHYDROGENASE/REDUCTASE SDR FAMILY MEMBER 7B"/>
    <property type="match status" value="1"/>
</dbReference>
<dbReference type="RefSeq" id="WP_083443207.1">
    <property type="nucleotide sequence ID" value="NZ_CVQQ01000018.1"/>
</dbReference>
<keyword evidence="2 4" id="KW-0560">Oxidoreductase</keyword>
<gene>
    <name evidence="4" type="ORF">NCTC10437_01741</name>
</gene>
<dbReference type="KEGG" id="mauu:NCTC10437_01741"/>
<dbReference type="EC" id="1.-.-.-" evidence="4"/>
<proteinExistence type="inferred from homology"/>
<organism evidence="4 5">
    <name type="scientific">Mycolicibacterium aurum</name>
    <name type="common">Mycobacterium aurum</name>
    <dbReference type="NCBI Taxonomy" id="1791"/>
    <lineage>
        <taxon>Bacteria</taxon>
        <taxon>Bacillati</taxon>
        <taxon>Actinomycetota</taxon>
        <taxon>Actinomycetes</taxon>
        <taxon>Mycobacteriales</taxon>
        <taxon>Mycobacteriaceae</taxon>
        <taxon>Mycolicibacterium</taxon>
    </lineage>
</organism>
<dbReference type="EMBL" id="LR134356">
    <property type="protein sequence ID" value="VEG52994.1"/>
    <property type="molecule type" value="Genomic_DNA"/>
</dbReference>
<dbReference type="PRINTS" id="PR00081">
    <property type="entry name" value="GDHRDH"/>
</dbReference>
<evidence type="ECO:0000313" key="5">
    <source>
        <dbReference type="Proteomes" id="UP000279306"/>
    </source>
</evidence>
<dbReference type="OrthoDB" id="151996at2"/>
<evidence type="ECO:0000313" key="4">
    <source>
        <dbReference type="EMBL" id="VEG52994.1"/>
    </source>
</evidence>
<dbReference type="Pfam" id="PF00106">
    <property type="entry name" value="adh_short"/>
    <property type="match status" value="1"/>
</dbReference>
<reference evidence="4 5" key="1">
    <citation type="submission" date="2018-12" db="EMBL/GenBank/DDBJ databases">
        <authorList>
            <consortium name="Pathogen Informatics"/>
        </authorList>
    </citation>
    <scope>NUCLEOTIDE SEQUENCE [LARGE SCALE GENOMIC DNA]</scope>
    <source>
        <strain evidence="4 5">NCTC10437</strain>
    </source>
</reference>
<name>A0A3S4T817_MYCAU</name>
<dbReference type="GO" id="GO:0016491">
    <property type="term" value="F:oxidoreductase activity"/>
    <property type="evidence" value="ECO:0007669"/>
    <property type="project" value="UniProtKB-KW"/>
</dbReference>
<keyword evidence="5" id="KW-1185">Reference proteome</keyword>
<dbReference type="STRING" id="1791.GCA_001049355_04401"/>
<dbReference type="SUPFAM" id="SSF51735">
    <property type="entry name" value="NAD(P)-binding Rossmann-fold domains"/>
    <property type="match status" value="1"/>
</dbReference>
<evidence type="ECO:0000256" key="3">
    <source>
        <dbReference type="SAM" id="MobiDB-lite"/>
    </source>
</evidence>
<protein>
    <submittedName>
        <fullName evidence="4">Short-chain dehydrogenase/reductase SDR</fullName>
        <ecNumber evidence="4">1.-.-.-</ecNumber>
    </submittedName>
</protein>
<comment type="similarity">
    <text evidence="1">Belongs to the short-chain dehydrogenases/reductases (SDR) family.</text>
</comment>
<dbReference type="InterPro" id="IPR002347">
    <property type="entry name" value="SDR_fam"/>
</dbReference>
<evidence type="ECO:0000256" key="2">
    <source>
        <dbReference type="ARBA" id="ARBA00023002"/>
    </source>
</evidence>
<dbReference type="InterPro" id="IPR036291">
    <property type="entry name" value="NAD(P)-bd_dom_sf"/>
</dbReference>
<dbReference type="PANTHER" id="PTHR44196:SF1">
    <property type="entry name" value="DEHYDROGENASE_REDUCTASE SDR FAMILY MEMBER 7B"/>
    <property type="match status" value="1"/>
</dbReference>
<evidence type="ECO:0000256" key="1">
    <source>
        <dbReference type="ARBA" id="ARBA00006484"/>
    </source>
</evidence>
<dbReference type="GO" id="GO:0016020">
    <property type="term" value="C:membrane"/>
    <property type="evidence" value="ECO:0007669"/>
    <property type="project" value="TreeGrafter"/>
</dbReference>
<dbReference type="Proteomes" id="UP000279306">
    <property type="component" value="Chromosome"/>
</dbReference>
<dbReference type="Gene3D" id="3.40.50.720">
    <property type="entry name" value="NAD(P)-binding Rossmann-like Domain"/>
    <property type="match status" value="1"/>
</dbReference>
<sequence length="302" mass="31894">MSLRDNTSPIVVVIGATSGIGHEAALAYARRNARLVLASRSEDALQDVADECRSTGAPAVAVFATDISDADQVQDLFDFAVARFGRFDVVAQCAAVTAFGRFEDLPVGVFDGVVKTNLLGAANVARSALDHFQFRGAGHLILVGSLLGVTAVPYQSPYVLSKFAMGALVRVLRQENRHLPGIRIHGVYPGPVDTPVYGTAGNFYGHAPRVPPTADAPAFVAAAIVRASDRDRSSERQVGLVNLPAIILYRVIPSLFDAVIGPLIRAASFESEPIESTTGNVFNGAPTVLPRRGPTGHDRPAG</sequence>
<dbReference type="AlphaFoldDB" id="A0A3S4T817"/>
<accession>A0A3S4T817</accession>